<protein>
    <recommendedName>
        <fullName evidence="4">Zinc-finger protein</fullName>
    </recommendedName>
</protein>
<dbReference type="InterPro" id="IPR009325">
    <property type="entry name" value="DUF983"/>
</dbReference>
<feature type="transmembrane region" description="Helical" evidence="1">
    <location>
        <begin position="64"/>
        <end position="83"/>
    </location>
</feature>
<dbReference type="EMBL" id="LVVZ01000032">
    <property type="protein sequence ID" value="OKL42840.1"/>
    <property type="molecule type" value="Genomic_DNA"/>
</dbReference>
<organism evidence="2 3">
    <name type="scientific">Pseudovibrio exalbescens</name>
    <dbReference type="NCBI Taxonomy" id="197461"/>
    <lineage>
        <taxon>Bacteria</taxon>
        <taxon>Pseudomonadati</taxon>
        <taxon>Pseudomonadota</taxon>
        <taxon>Alphaproteobacteria</taxon>
        <taxon>Hyphomicrobiales</taxon>
        <taxon>Stappiaceae</taxon>
        <taxon>Pseudovibrio</taxon>
    </lineage>
</organism>
<keyword evidence="3" id="KW-1185">Reference proteome</keyword>
<dbReference type="Proteomes" id="UP000185783">
    <property type="component" value="Unassembled WGS sequence"/>
</dbReference>
<feature type="transmembrane region" description="Helical" evidence="1">
    <location>
        <begin position="89"/>
        <end position="108"/>
    </location>
</feature>
<keyword evidence="1" id="KW-1133">Transmembrane helix</keyword>
<evidence type="ECO:0008006" key="4">
    <source>
        <dbReference type="Google" id="ProtNLM"/>
    </source>
</evidence>
<reference evidence="2 3" key="1">
    <citation type="submission" date="2016-03" db="EMBL/GenBank/DDBJ databases">
        <title>Genome sequence of Nesiotobacter sp. nov., a moderately halophilic alphaproteobacterium isolated from the Yellow Sea, China.</title>
        <authorList>
            <person name="Zhang G."/>
            <person name="Zhang R."/>
        </authorList>
    </citation>
    <scope>NUCLEOTIDE SEQUENCE [LARGE SCALE GENOMIC DNA]</scope>
    <source>
        <strain evidence="2 3">WB1-6</strain>
    </source>
</reference>
<dbReference type="RefSeq" id="WP_028481870.1">
    <property type="nucleotide sequence ID" value="NZ_LVVZ01000032.1"/>
</dbReference>
<comment type="caution">
    <text evidence="2">The sequence shown here is derived from an EMBL/GenBank/DDBJ whole genome shotgun (WGS) entry which is preliminary data.</text>
</comment>
<evidence type="ECO:0000313" key="3">
    <source>
        <dbReference type="Proteomes" id="UP000185783"/>
    </source>
</evidence>
<dbReference type="STRING" id="197461.A3843_16875"/>
<accession>A0A1U7JDL2</accession>
<gene>
    <name evidence="2" type="ORF">A3843_16875</name>
</gene>
<keyword evidence="1" id="KW-0472">Membrane</keyword>
<sequence>MEAQDSFSPPPKRDVAAAMLNGGRLKCPACGEGKMFASFLKVNQSCHSCGEELHHHRADDAPPYFTIFIVGHVVVALCLAVEMAFFPPLWLHLALWLPLTVIMSLAMLPPIKGSLVGLQWALRMHGFDLKSNVDDADDPDPTYHSVTQA</sequence>
<evidence type="ECO:0000313" key="2">
    <source>
        <dbReference type="EMBL" id="OKL42840.1"/>
    </source>
</evidence>
<dbReference type="AlphaFoldDB" id="A0A1U7JDL2"/>
<name>A0A1U7JDL2_9HYPH</name>
<dbReference type="NCBIfam" id="NF004633">
    <property type="entry name" value="PRK05978.1"/>
    <property type="match status" value="1"/>
</dbReference>
<proteinExistence type="predicted"/>
<keyword evidence="1" id="KW-0812">Transmembrane</keyword>
<evidence type="ECO:0000256" key="1">
    <source>
        <dbReference type="SAM" id="Phobius"/>
    </source>
</evidence>
<dbReference type="Pfam" id="PF06170">
    <property type="entry name" value="DUF983"/>
    <property type="match status" value="1"/>
</dbReference>